<feature type="region of interest" description="Disordered" evidence="1">
    <location>
        <begin position="50"/>
        <end position="73"/>
    </location>
</feature>
<dbReference type="EMBL" id="JH711581">
    <property type="protein sequence ID" value="EIW79430.1"/>
    <property type="molecule type" value="Genomic_DNA"/>
</dbReference>
<comment type="caution">
    <text evidence="2">The sequence shown here is derived from an EMBL/GenBank/DDBJ whole genome shotgun (WGS) entry which is preliminary data.</text>
</comment>
<evidence type="ECO:0000313" key="3">
    <source>
        <dbReference type="Proteomes" id="UP000053558"/>
    </source>
</evidence>
<protein>
    <submittedName>
        <fullName evidence="2">Uncharacterized protein</fullName>
    </submittedName>
</protein>
<organism evidence="2 3">
    <name type="scientific">Coniophora puteana (strain RWD-64-598)</name>
    <name type="common">Brown rot fungus</name>
    <dbReference type="NCBI Taxonomy" id="741705"/>
    <lineage>
        <taxon>Eukaryota</taxon>
        <taxon>Fungi</taxon>
        <taxon>Dikarya</taxon>
        <taxon>Basidiomycota</taxon>
        <taxon>Agaricomycotina</taxon>
        <taxon>Agaricomycetes</taxon>
        <taxon>Agaricomycetidae</taxon>
        <taxon>Boletales</taxon>
        <taxon>Coniophorineae</taxon>
        <taxon>Coniophoraceae</taxon>
        <taxon>Coniophora</taxon>
    </lineage>
</organism>
<sequence>MLAEAFAAQQQQVQQHAQQQQQQGQGQQGGYVPVIDPQIEAQMEVPRANTIDPNISSERFEPPVQATQESSGR</sequence>
<keyword evidence="3" id="KW-1185">Reference proteome</keyword>
<feature type="region of interest" description="Disordered" evidence="1">
    <location>
        <begin position="1"/>
        <end position="37"/>
    </location>
</feature>
<evidence type="ECO:0000256" key="1">
    <source>
        <dbReference type="SAM" id="MobiDB-lite"/>
    </source>
</evidence>
<dbReference type="KEGG" id="cput:CONPUDRAFT_83646"/>
<feature type="compositionally biased region" description="Low complexity" evidence="1">
    <location>
        <begin position="7"/>
        <end position="25"/>
    </location>
</feature>
<proteinExistence type="predicted"/>
<name>A0A5M3MKE5_CONPW</name>
<reference evidence="3" key="1">
    <citation type="journal article" date="2012" name="Science">
        <title>The Paleozoic origin of enzymatic lignin decomposition reconstructed from 31 fungal genomes.</title>
        <authorList>
            <person name="Floudas D."/>
            <person name="Binder M."/>
            <person name="Riley R."/>
            <person name="Barry K."/>
            <person name="Blanchette R.A."/>
            <person name="Henrissat B."/>
            <person name="Martinez A.T."/>
            <person name="Otillar R."/>
            <person name="Spatafora J.W."/>
            <person name="Yadav J.S."/>
            <person name="Aerts A."/>
            <person name="Benoit I."/>
            <person name="Boyd A."/>
            <person name="Carlson A."/>
            <person name="Copeland A."/>
            <person name="Coutinho P.M."/>
            <person name="de Vries R.P."/>
            <person name="Ferreira P."/>
            <person name="Findley K."/>
            <person name="Foster B."/>
            <person name="Gaskell J."/>
            <person name="Glotzer D."/>
            <person name="Gorecki P."/>
            <person name="Heitman J."/>
            <person name="Hesse C."/>
            <person name="Hori C."/>
            <person name="Igarashi K."/>
            <person name="Jurgens J.A."/>
            <person name="Kallen N."/>
            <person name="Kersten P."/>
            <person name="Kohler A."/>
            <person name="Kuees U."/>
            <person name="Kumar T.K.A."/>
            <person name="Kuo A."/>
            <person name="LaButti K."/>
            <person name="Larrondo L.F."/>
            <person name="Lindquist E."/>
            <person name="Ling A."/>
            <person name="Lombard V."/>
            <person name="Lucas S."/>
            <person name="Lundell T."/>
            <person name="Martin R."/>
            <person name="McLaughlin D.J."/>
            <person name="Morgenstern I."/>
            <person name="Morin E."/>
            <person name="Murat C."/>
            <person name="Nagy L.G."/>
            <person name="Nolan M."/>
            <person name="Ohm R.A."/>
            <person name="Patyshakuliyeva A."/>
            <person name="Rokas A."/>
            <person name="Ruiz-Duenas F.J."/>
            <person name="Sabat G."/>
            <person name="Salamov A."/>
            <person name="Samejima M."/>
            <person name="Schmutz J."/>
            <person name="Slot J.C."/>
            <person name="St John F."/>
            <person name="Stenlid J."/>
            <person name="Sun H."/>
            <person name="Sun S."/>
            <person name="Syed K."/>
            <person name="Tsang A."/>
            <person name="Wiebenga A."/>
            <person name="Young D."/>
            <person name="Pisabarro A."/>
            <person name="Eastwood D.C."/>
            <person name="Martin F."/>
            <person name="Cullen D."/>
            <person name="Grigoriev I.V."/>
            <person name="Hibbett D.S."/>
        </authorList>
    </citation>
    <scope>NUCLEOTIDE SEQUENCE [LARGE SCALE GENOMIC DNA]</scope>
    <source>
        <strain evidence="3">RWD-64-598 SS2</strain>
    </source>
</reference>
<dbReference type="GeneID" id="19210627"/>
<dbReference type="RefSeq" id="XP_007771065.1">
    <property type="nucleotide sequence ID" value="XM_007772875.1"/>
</dbReference>
<dbReference type="Proteomes" id="UP000053558">
    <property type="component" value="Unassembled WGS sequence"/>
</dbReference>
<evidence type="ECO:0000313" key="2">
    <source>
        <dbReference type="EMBL" id="EIW79430.1"/>
    </source>
</evidence>
<dbReference type="AlphaFoldDB" id="A0A5M3MKE5"/>
<accession>A0A5M3MKE5</accession>
<gene>
    <name evidence="2" type="ORF">CONPUDRAFT_83646</name>
</gene>